<comment type="caution">
    <text evidence="5">Lacks conserved residue(s) required for the propagation of feature annotation.</text>
</comment>
<protein>
    <recommendedName>
        <fullName evidence="5">Battenin</fullName>
    </recommendedName>
</protein>
<keyword evidence="4 5" id="KW-0472">Membrane</keyword>
<dbReference type="GO" id="GO:0012505">
    <property type="term" value="C:endomembrane system"/>
    <property type="evidence" value="ECO:0007669"/>
    <property type="project" value="UniProtKB-SubCell"/>
</dbReference>
<dbReference type="GO" id="GO:0051453">
    <property type="term" value="P:regulation of intracellular pH"/>
    <property type="evidence" value="ECO:0007669"/>
    <property type="project" value="TreeGrafter"/>
</dbReference>
<feature type="transmembrane region" description="Helical" evidence="5">
    <location>
        <begin position="47"/>
        <end position="71"/>
    </location>
</feature>
<dbReference type="EMBL" id="UPTC01001217">
    <property type="protein sequence ID" value="VBB31398.1"/>
    <property type="molecule type" value="Genomic_DNA"/>
</dbReference>
<evidence type="ECO:0000256" key="3">
    <source>
        <dbReference type="ARBA" id="ARBA00022989"/>
    </source>
</evidence>
<evidence type="ECO:0000313" key="6">
    <source>
        <dbReference type="EMBL" id="VBB31398.1"/>
    </source>
</evidence>
<comment type="similarity">
    <text evidence="5">Belongs to the battenin family.</text>
</comment>
<dbReference type="InterPro" id="IPR003492">
    <property type="entry name" value="Battenin_disease_Cln3"/>
</dbReference>
<dbReference type="GO" id="GO:0005765">
    <property type="term" value="C:lysosomal membrane"/>
    <property type="evidence" value="ECO:0007669"/>
    <property type="project" value="UniProtKB-SubCell"/>
</dbReference>
<dbReference type="GO" id="GO:0007040">
    <property type="term" value="P:lysosome organization"/>
    <property type="evidence" value="ECO:0007669"/>
    <property type="project" value="TreeGrafter"/>
</dbReference>
<proteinExistence type="inferred from homology"/>
<dbReference type="PANTHER" id="PTHR10981">
    <property type="entry name" value="BATTENIN"/>
    <property type="match status" value="1"/>
</dbReference>
<keyword evidence="2 5" id="KW-0812">Transmembrane</keyword>
<evidence type="ECO:0000256" key="4">
    <source>
        <dbReference type="ARBA" id="ARBA00023136"/>
    </source>
</evidence>
<name>A0A498SN82_ACAVI</name>
<comment type="subcellular location">
    <subcellularLocation>
        <location evidence="1">Endomembrane system</location>
        <topology evidence="1">Multi-pass membrane protein</topology>
    </subcellularLocation>
    <subcellularLocation>
        <location evidence="5">Lysosome membrane</location>
        <topology evidence="5">Multi-pass membrane protein</topology>
    </subcellularLocation>
</comment>
<evidence type="ECO:0000256" key="1">
    <source>
        <dbReference type="ARBA" id="ARBA00004127"/>
    </source>
</evidence>
<keyword evidence="5" id="KW-0458">Lysosome</keyword>
<sequence length="119" mass="13485">MIPSMLVYLGEYLINQGIFQLIIYSYDKGWHLTPSSQYRWYQVFYQAGVFISRSSVNIILLPYWALILLPILQVKPDVREFSMSISSLGDAIGIVVAGFASILLYNYVCQTSLPAHLTA</sequence>
<dbReference type="PRINTS" id="PR01315">
    <property type="entry name" value="BATTENIN"/>
</dbReference>
<dbReference type="Pfam" id="PF02487">
    <property type="entry name" value="CLN3"/>
    <property type="match status" value="1"/>
</dbReference>
<gene>
    <name evidence="6" type="ORF">NAV_LOCUS6189</name>
</gene>
<reference evidence="6 7" key="1">
    <citation type="submission" date="2018-08" db="EMBL/GenBank/DDBJ databases">
        <authorList>
            <person name="Laetsch R D."/>
            <person name="Stevens L."/>
            <person name="Kumar S."/>
            <person name="Blaxter L. M."/>
        </authorList>
    </citation>
    <scope>NUCLEOTIDE SEQUENCE [LARGE SCALE GENOMIC DNA]</scope>
</reference>
<dbReference type="OrthoDB" id="5965864at2759"/>
<dbReference type="PANTHER" id="PTHR10981:SF8">
    <property type="entry name" value="BATTENIN"/>
    <property type="match status" value="1"/>
</dbReference>
<evidence type="ECO:0000256" key="2">
    <source>
        <dbReference type="ARBA" id="ARBA00022692"/>
    </source>
</evidence>
<dbReference type="AlphaFoldDB" id="A0A498SN82"/>
<evidence type="ECO:0000313" key="7">
    <source>
        <dbReference type="Proteomes" id="UP000276991"/>
    </source>
</evidence>
<organism evidence="6 7">
    <name type="scientific">Acanthocheilonema viteae</name>
    <name type="common">Filarial nematode worm</name>
    <name type="synonym">Dipetalonema viteae</name>
    <dbReference type="NCBI Taxonomy" id="6277"/>
    <lineage>
        <taxon>Eukaryota</taxon>
        <taxon>Metazoa</taxon>
        <taxon>Ecdysozoa</taxon>
        <taxon>Nematoda</taxon>
        <taxon>Chromadorea</taxon>
        <taxon>Rhabditida</taxon>
        <taxon>Spirurina</taxon>
        <taxon>Spiruromorpha</taxon>
        <taxon>Filarioidea</taxon>
        <taxon>Onchocercidae</taxon>
        <taxon>Acanthocheilonema</taxon>
    </lineage>
</organism>
<accession>A0A498SN82</accession>
<dbReference type="STRING" id="6277.A0A498SN82"/>
<keyword evidence="3 5" id="KW-1133">Transmembrane helix</keyword>
<dbReference type="Proteomes" id="UP000276991">
    <property type="component" value="Unassembled WGS sequence"/>
</dbReference>
<keyword evidence="7" id="KW-1185">Reference proteome</keyword>
<evidence type="ECO:0000256" key="5">
    <source>
        <dbReference type="RuleBase" id="RU361113"/>
    </source>
</evidence>
<feature type="transmembrane region" description="Helical" evidence="5">
    <location>
        <begin position="91"/>
        <end position="108"/>
    </location>
</feature>